<keyword evidence="2" id="KW-0812">Transmembrane</keyword>
<keyword evidence="2" id="KW-1133">Transmembrane helix</keyword>
<accession>A0A0Q0VMY3</accession>
<feature type="compositionally biased region" description="Basic and acidic residues" evidence="1">
    <location>
        <begin position="1"/>
        <end position="18"/>
    </location>
</feature>
<sequence>MQDKKTTLEDLASKESKSPDAVVGVSPPKELKSKEDVNEWHAQFWIKLALVALGVMITIYAGYLSTRVLRGYYELVKDSNGSALPFPSGVALLIIPIFVAGITFVLSAAKLLTKHNKEDESNFDKFMSAINPVLSAINIYLRTKSGGS</sequence>
<evidence type="ECO:0000256" key="2">
    <source>
        <dbReference type="SAM" id="Phobius"/>
    </source>
</evidence>
<feature type="transmembrane region" description="Helical" evidence="2">
    <location>
        <begin position="84"/>
        <end position="109"/>
    </location>
</feature>
<dbReference type="EMBL" id="LBGP01000002">
    <property type="protein sequence ID" value="KQB04329.1"/>
    <property type="molecule type" value="Genomic_DNA"/>
</dbReference>
<dbReference type="RefSeq" id="WP_055063944.1">
    <property type="nucleotide sequence ID" value="NZ_LBGP01000002.1"/>
</dbReference>
<evidence type="ECO:0000313" key="3">
    <source>
        <dbReference type="EMBL" id="KQB04329.1"/>
    </source>
</evidence>
<comment type="caution">
    <text evidence="3">The sequence shown here is derived from an EMBL/GenBank/DDBJ whole genome shotgun (WGS) entry which is preliminary data.</text>
</comment>
<keyword evidence="2" id="KW-0472">Membrane</keyword>
<dbReference type="AlphaFoldDB" id="A0A0Q0VMY3"/>
<reference evidence="3 4" key="1">
    <citation type="journal article" date="2015" name="Genome Biol. Evol.">
        <title>The Dynamics of Genetic Interactions between Vibrio metoecus and Vibrio cholerae, Two Close Relatives Co-Occurring in the Environment.</title>
        <authorList>
            <person name="Orata F.D."/>
            <person name="Kirchberger P.C."/>
            <person name="Meheust R."/>
            <person name="Barlow E.J."/>
            <person name="Tarr C.L."/>
            <person name="Boucher Y."/>
        </authorList>
    </citation>
    <scope>NUCLEOTIDE SEQUENCE [LARGE SCALE GENOMIC DNA]</scope>
    <source>
        <strain evidence="3 4">YB5B04</strain>
    </source>
</reference>
<dbReference type="PATRIC" id="fig|1481663.12.peg.2488"/>
<evidence type="ECO:0000256" key="1">
    <source>
        <dbReference type="SAM" id="MobiDB-lite"/>
    </source>
</evidence>
<evidence type="ECO:0000313" key="4">
    <source>
        <dbReference type="Proteomes" id="UP000050491"/>
    </source>
</evidence>
<protein>
    <submittedName>
        <fullName evidence="3">Uncharacterized protein</fullName>
    </submittedName>
</protein>
<organism evidence="3 4">
    <name type="scientific">Vibrio metoecus</name>
    <dbReference type="NCBI Taxonomy" id="1481663"/>
    <lineage>
        <taxon>Bacteria</taxon>
        <taxon>Pseudomonadati</taxon>
        <taxon>Pseudomonadota</taxon>
        <taxon>Gammaproteobacteria</taxon>
        <taxon>Vibrionales</taxon>
        <taxon>Vibrionaceae</taxon>
        <taxon>Vibrio</taxon>
    </lineage>
</organism>
<gene>
    <name evidence="3" type="ORF">XV92_00655</name>
</gene>
<dbReference type="Proteomes" id="UP000050491">
    <property type="component" value="Unassembled WGS sequence"/>
</dbReference>
<feature type="transmembrane region" description="Helical" evidence="2">
    <location>
        <begin position="44"/>
        <end position="64"/>
    </location>
</feature>
<feature type="region of interest" description="Disordered" evidence="1">
    <location>
        <begin position="1"/>
        <end position="28"/>
    </location>
</feature>
<name>A0A0Q0VMY3_VIBMT</name>
<proteinExistence type="predicted"/>